<dbReference type="AlphaFoldDB" id="A0A5S5B126"/>
<feature type="transmembrane region" description="Helical" evidence="9">
    <location>
        <begin position="29"/>
        <end position="49"/>
    </location>
</feature>
<keyword evidence="5 9" id="KW-0812">Transmembrane</keyword>
<comment type="similarity">
    <text evidence="8">Belongs to the TRAP transporter small permease family.</text>
</comment>
<evidence type="ECO:0000256" key="2">
    <source>
        <dbReference type="ARBA" id="ARBA00022448"/>
    </source>
</evidence>
<evidence type="ECO:0000256" key="4">
    <source>
        <dbReference type="ARBA" id="ARBA00022519"/>
    </source>
</evidence>
<evidence type="ECO:0000256" key="3">
    <source>
        <dbReference type="ARBA" id="ARBA00022475"/>
    </source>
</evidence>
<proteinExistence type="inferred from homology"/>
<comment type="caution">
    <text evidence="11">The sequence shown here is derived from an EMBL/GenBank/DDBJ whole genome shotgun (WGS) entry which is preliminary data.</text>
</comment>
<dbReference type="GO" id="GO:0005886">
    <property type="term" value="C:plasma membrane"/>
    <property type="evidence" value="ECO:0007669"/>
    <property type="project" value="UniProtKB-SubCell"/>
</dbReference>
<accession>A0A5S5B126</accession>
<evidence type="ECO:0000313" key="12">
    <source>
        <dbReference type="Proteomes" id="UP000322294"/>
    </source>
</evidence>
<dbReference type="PANTHER" id="PTHR35011">
    <property type="entry name" value="2,3-DIKETO-L-GULONATE TRAP TRANSPORTER SMALL PERMEASE PROTEIN YIAM"/>
    <property type="match status" value="1"/>
</dbReference>
<keyword evidence="12" id="KW-1185">Reference proteome</keyword>
<name>A0A5S5B126_9FIRM</name>
<gene>
    <name evidence="11" type="ORF">LZ11_00269</name>
</gene>
<feature type="domain" description="Tripartite ATP-independent periplasmic transporters DctQ component" evidence="10">
    <location>
        <begin position="10"/>
        <end position="136"/>
    </location>
</feature>
<dbReference type="Pfam" id="PF04290">
    <property type="entry name" value="DctQ"/>
    <property type="match status" value="1"/>
</dbReference>
<sequence>MVQVFLCAVVFLVFSSAICRTLKFPINWAIDLSLLLFAWTVFLGADMALRNTDLVNVDMIIKQLSPGARKGLYILWQIVILAFLASLVLYGIPLSLESSKRLFQTLGISYSWATISVPVGSFLMMISTGIKIYKAAKTPVVKGK</sequence>
<evidence type="ECO:0000256" key="7">
    <source>
        <dbReference type="ARBA" id="ARBA00023136"/>
    </source>
</evidence>
<dbReference type="GO" id="GO:0015740">
    <property type="term" value="P:C4-dicarboxylate transport"/>
    <property type="evidence" value="ECO:0007669"/>
    <property type="project" value="TreeGrafter"/>
</dbReference>
<dbReference type="PANTHER" id="PTHR35011:SF2">
    <property type="entry name" value="2,3-DIKETO-L-GULONATE TRAP TRANSPORTER SMALL PERMEASE PROTEIN YIAM"/>
    <property type="match status" value="1"/>
</dbReference>
<evidence type="ECO:0000256" key="8">
    <source>
        <dbReference type="ARBA" id="ARBA00038436"/>
    </source>
</evidence>
<keyword evidence="7 9" id="KW-0472">Membrane</keyword>
<dbReference type="InterPro" id="IPR055348">
    <property type="entry name" value="DctQ"/>
</dbReference>
<keyword evidence="2" id="KW-0813">Transport</keyword>
<evidence type="ECO:0000259" key="10">
    <source>
        <dbReference type="Pfam" id="PF04290"/>
    </source>
</evidence>
<dbReference type="Proteomes" id="UP000322294">
    <property type="component" value="Unassembled WGS sequence"/>
</dbReference>
<organism evidence="11 12">
    <name type="scientific">Thermosediminibacter litoriperuensis</name>
    <dbReference type="NCBI Taxonomy" id="291989"/>
    <lineage>
        <taxon>Bacteria</taxon>
        <taxon>Bacillati</taxon>
        <taxon>Bacillota</taxon>
        <taxon>Clostridia</taxon>
        <taxon>Thermosediminibacterales</taxon>
        <taxon>Thermosediminibacteraceae</taxon>
        <taxon>Thermosediminibacter</taxon>
    </lineage>
</organism>
<feature type="transmembrane region" description="Helical" evidence="9">
    <location>
        <begin position="112"/>
        <end position="133"/>
    </location>
</feature>
<keyword evidence="6 9" id="KW-1133">Transmembrane helix</keyword>
<reference evidence="11 12" key="1">
    <citation type="submission" date="2019-07" db="EMBL/GenBank/DDBJ databases">
        <title>Genomic Encyclopedia of Type Strains, Phase I: the one thousand microbial genomes (KMG-I) project.</title>
        <authorList>
            <person name="Kyrpides N."/>
        </authorList>
    </citation>
    <scope>NUCLEOTIDE SEQUENCE [LARGE SCALE GENOMIC DNA]</scope>
    <source>
        <strain evidence="11 12">DSM 16647</strain>
    </source>
</reference>
<feature type="transmembrane region" description="Helical" evidence="9">
    <location>
        <begin position="70"/>
        <end position="92"/>
    </location>
</feature>
<dbReference type="InterPro" id="IPR007387">
    <property type="entry name" value="TRAP_DctQ"/>
</dbReference>
<keyword evidence="4" id="KW-0997">Cell inner membrane</keyword>
<keyword evidence="3" id="KW-1003">Cell membrane</keyword>
<evidence type="ECO:0000313" key="11">
    <source>
        <dbReference type="EMBL" id="TYP58813.1"/>
    </source>
</evidence>
<comment type="subcellular location">
    <subcellularLocation>
        <location evidence="1">Cell inner membrane</location>
        <topology evidence="1">Multi-pass membrane protein</topology>
    </subcellularLocation>
</comment>
<evidence type="ECO:0000256" key="5">
    <source>
        <dbReference type="ARBA" id="ARBA00022692"/>
    </source>
</evidence>
<dbReference type="GO" id="GO:0022857">
    <property type="term" value="F:transmembrane transporter activity"/>
    <property type="evidence" value="ECO:0007669"/>
    <property type="project" value="TreeGrafter"/>
</dbReference>
<dbReference type="EMBL" id="VNHO01000002">
    <property type="protein sequence ID" value="TYP58813.1"/>
    <property type="molecule type" value="Genomic_DNA"/>
</dbReference>
<evidence type="ECO:0000256" key="6">
    <source>
        <dbReference type="ARBA" id="ARBA00022989"/>
    </source>
</evidence>
<protein>
    <submittedName>
        <fullName evidence="11">TRAP-type C4-dicarboxylate transport system permease small subunit</fullName>
    </submittedName>
</protein>
<evidence type="ECO:0000256" key="9">
    <source>
        <dbReference type="SAM" id="Phobius"/>
    </source>
</evidence>
<evidence type="ECO:0000256" key="1">
    <source>
        <dbReference type="ARBA" id="ARBA00004429"/>
    </source>
</evidence>